<evidence type="ECO:0000313" key="2">
    <source>
        <dbReference type="Proteomes" id="UP000009022"/>
    </source>
</evidence>
<dbReference type="InterPro" id="IPR029058">
    <property type="entry name" value="AB_hydrolase_fold"/>
</dbReference>
<dbReference type="Gene3D" id="3.40.50.1820">
    <property type="entry name" value="alpha/beta hydrolase"/>
    <property type="match status" value="1"/>
</dbReference>
<evidence type="ECO:0000313" key="1">
    <source>
        <dbReference type="EMBL" id="EDV29468.1"/>
    </source>
</evidence>
<dbReference type="EMBL" id="DS985241">
    <property type="protein sequence ID" value="EDV29468.1"/>
    <property type="molecule type" value="Genomic_DNA"/>
</dbReference>
<dbReference type="Proteomes" id="UP000009022">
    <property type="component" value="Unassembled WGS sequence"/>
</dbReference>
<feature type="non-terminal residue" evidence="1">
    <location>
        <position position="283"/>
    </location>
</feature>
<dbReference type="PANTHER" id="PTHR32015">
    <property type="entry name" value="FASTING INDUCED LIPASE"/>
    <property type="match status" value="1"/>
</dbReference>
<reference evidence="1 2" key="1">
    <citation type="journal article" date="2008" name="Nature">
        <title>The Trichoplax genome and the nature of placozoans.</title>
        <authorList>
            <person name="Srivastava M."/>
            <person name="Begovic E."/>
            <person name="Chapman J."/>
            <person name="Putnam N.H."/>
            <person name="Hellsten U."/>
            <person name="Kawashima T."/>
            <person name="Kuo A."/>
            <person name="Mitros T."/>
            <person name="Salamov A."/>
            <person name="Carpenter M.L."/>
            <person name="Signorovitch A.Y."/>
            <person name="Moreno M.A."/>
            <person name="Kamm K."/>
            <person name="Grimwood J."/>
            <person name="Schmutz J."/>
            <person name="Shapiro H."/>
            <person name="Grigoriev I.V."/>
            <person name="Buss L.W."/>
            <person name="Schierwater B."/>
            <person name="Dellaporta S.L."/>
            <person name="Rokhsar D.S."/>
        </authorList>
    </citation>
    <scope>NUCLEOTIDE SEQUENCE [LARGE SCALE GENOMIC DNA]</scope>
    <source>
        <strain evidence="1 2">Grell-BS-1999</strain>
    </source>
</reference>
<dbReference type="Pfam" id="PF01674">
    <property type="entry name" value="Lipase_2"/>
    <property type="match status" value="1"/>
</dbReference>
<keyword evidence="2" id="KW-1185">Reference proteome</keyword>
<dbReference type="GO" id="GO:0016298">
    <property type="term" value="F:lipase activity"/>
    <property type="evidence" value="ECO:0000318"/>
    <property type="project" value="GO_Central"/>
</dbReference>
<dbReference type="GeneID" id="6749102"/>
<dbReference type="RefSeq" id="XP_002108670.1">
    <property type="nucleotide sequence ID" value="XM_002108634.1"/>
</dbReference>
<dbReference type="PANTHER" id="PTHR32015:SF1">
    <property type="entry name" value="LIPASE"/>
    <property type="match status" value="1"/>
</dbReference>
<feature type="non-terminal residue" evidence="1">
    <location>
        <position position="1"/>
    </location>
</feature>
<evidence type="ECO:0008006" key="3">
    <source>
        <dbReference type="Google" id="ProtNLM"/>
    </source>
</evidence>
<dbReference type="OrthoDB" id="5821855at2759"/>
<gene>
    <name evidence="1" type="ORF">TRIADDRAFT_5255</name>
</gene>
<accession>B3RL15</accession>
<dbReference type="KEGG" id="tad:TRIADDRAFT_5255"/>
<dbReference type="HOGENOM" id="CLU_049494_1_0_1"/>
<proteinExistence type="predicted"/>
<name>B3RL15_TRIAD</name>
<dbReference type="AlphaFoldDB" id="B3RL15"/>
<dbReference type="SUPFAM" id="SSF53474">
    <property type="entry name" value="alpha/beta-Hydrolases"/>
    <property type="match status" value="1"/>
</dbReference>
<dbReference type="FunFam" id="3.40.50.1820:FF:000191">
    <property type="entry name" value="LIPaSe related"/>
    <property type="match status" value="1"/>
</dbReference>
<dbReference type="GO" id="GO:0016042">
    <property type="term" value="P:lipid catabolic process"/>
    <property type="evidence" value="ECO:0000318"/>
    <property type="project" value="GO_Central"/>
</dbReference>
<dbReference type="InParanoid" id="B3RL15"/>
<organism evidence="1 2">
    <name type="scientific">Trichoplax adhaerens</name>
    <name type="common">Trichoplax reptans</name>
    <dbReference type="NCBI Taxonomy" id="10228"/>
    <lineage>
        <taxon>Eukaryota</taxon>
        <taxon>Metazoa</taxon>
        <taxon>Placozoa</taxon>
        <taxon>Uniplacotomia</taxon>
        <taxon>Trichoplacea</taxon>
        <taxon>Trichoplacidae</taxon>
        <taxon>Trichoplax</taxon>
    </lineage>
</organism>
<dbReference type="InterPro" id="IPR002918">
    <property type="entry name" value="Lipase_EstA/Esterase_EstB"/>
</dbReference>
<dbReference type="CTD" id="6749102"/>
<protein>
    <recommendedName>
        <fullName evidence="3">Lipase domain-containing protein</fullName>
    </recommendedName>
</protein>
<dbReference type="eggNOG" id="ENOG502QSTS">
    <property type="taxonomic scope" value="Eukaryota"/>
</dbReference>
<dbReference type="PhylomeDB" id="B3RL15"/>
<sequence>LSSDFQNWLDSNGYKSDDFDRGGGYSYGGRSYSSESVSKTPVIFIHGNSDKAVGSTVGQTGWTDSIEYFLSRGYRQCELYAITWGPASALQSPQQYHSKPYLTRVRRFIEAVKSYTGKSKVNVIGHSMGVTLARKAIKGGSGHDSLNGGYYNLGSRLNFVDTFIGIAGANLGLSSCYFSGPTTPTCGNTNGFYPGYLYLGTGPYGVSDFLEELNADSSREASYIFSIWSSVDEVIGGGSLVYGKVTCRINGQSNEKVYSTVPYGHFGVKDKTASVQYNMVTYH</sequence>
<dbReference type="OMA" id="EYGNMVW"/>